<sequence>MGPSSERTQMSNHSHVDRVLDCPMDETPGARELLEAAMQWHFSPETGSPFWLERAKKLDFDPRADVHTFDDLKLFPNVVNELREVRAEDLIPRGYGSFDDLYGVYESGGTTGAPKRVVCMNDWMERWLTFSQRKLDERGCPRNVNWLALMPDGPHIFGAALREGARRSGGILFTIDMDPRWVKKCIGEGRAEDAGRYAEHLVNQARHLLETQDVGVMITTPPLLERLAQDERLVELINRKVSLIQWGGAHMDADTRHLFRTEVFPGVQLQGAYGSTMILGGSLERVDTTGEDACVFDPLSPYISFSVIDPATGENVPYGERGQVVMNHISKGMLLPNNLERDTAVRMRPPEGQLGDSVAQVAPVASFDDAAVIEGVY</sequence>
<dbReference type="Proteomes" id="UP000092598">
    <property type="component" value="Chromosome"/>
</dbReference>
<dbReference type="AlphaFoldDB" id="A0A1B1M2D3"/>
<accession>A0A1B1M2D3</accession>
<dbReference type="InterPro" id="IPR042099">
    <property type="entry name" value="ANL_N_sf"/>
</dbReference>
<dbReference type="STRING" id="1915.SLINC_0390"/>
<gene>
    <name evidence="2" type="ORF">SLINC_0390</name>
</gene>
<dbReference type="KEGG" id="sls:SLINC_0390"/>
<dbReference type="Gene3D" id="3.40.50.12780">
    <property type="entry name" value="N-terminal domain of ligase-like"/>
    <property type="match status" value="1"/>
</dbReference>
<dbReference type="EMBL" id="CP016438">
    <property type="protein sequence ID" value="ANS62614.1"/>
    <property type="molecule type" value="Genomic_DNA"/>
</dbReference>
<evidence type="ECO:0000313" key="2">
    <source>
        <dbReference type="EMBL" id="ANS62614.1"/>
    </source>
</evidence>
<evidence type="ECO:0000256" key="1">
    <source>
        <dbReference type="SAM" id="MobiDB-lite"/>
    </source>
</evidence>
<organism evidence="2 3">
    <name type="scientific">Streptomyces lincolnensis</name>
    <dbReference type="NCBI Taxonomy" id="1915"/>
    <lineage>
        <taxon>Bacteria</taxon>
        <taxon>Bacillati</taxon>
        <taxon>Actinomycetota</taxon>
        <taxon>Actinomycetes</taxon>
        <taxon>Kitasatosporales</taxon>
        <taxon>Streptomycetaceae</taxon>
        <taxon>Streptomyces</taxon>
    </lineage>
</organism>
<evidence type="ECO:0008006" key="4">
    <source>
        <dbReference type="Google" id="ProtNLM"/>
    </source>
</evidence>
<feature type="region of interest" description="Disordered" evidence="1">
    <location>
        <begin position="1"/>
        <end position="21"/>
    </location>
</feature>
<keyword evidence="3" id="KW-1185">Reference proteome</keyword>
<reference evidence="2 3" key="1">
    <citation type="submission" date="2016-07" db="EMBL/GenBank/DDBJ databases">
        <title>Enhancement of antibiotic productionsby engineered nitrateutilization in actinobacteria.</title>
        <authorList>
            <person name="Meng S.C."/>
        </authorList>
    </citation>
    <scope>NUCLEOTIDE SEQUENCE [LARGE SCALE GENOMIC DNA]</scope>
    <source>
        <strain evidence="2 3">NRRL 2936</strain>
    </source>
</reference>
<dbReference type="SUPFAM" id="SSF56801">
    <property type="entry name" value="Acetyl-CoA synthetase-like"/>
    <property type="match status" value="1"/>
</dbReference>
<evidence type="ECO:0000313" key="3">
    <source>
        <dbReference type="Proteomes" id="UP000092598"/>
    </source>
</evidence>
<protein>
    <recommendedName>
        <fullName evidence="4">Phenazine antibiotic biosynthesis protein</fullName>
    </recommendedName>
</protein>
<name>A0A1B1M2D3_STRLN</name>
<dbReference type="PATRIC" id="fig|1915.4.peg.490"/>
<feature type="compositionally biased region" description="Polar residues" evidence="1">
    <location>
        <begin position="1"/>
        <end position="13"/>
    </location>
</feature>
<proteinExistence type="predicted"/>